<dbReference type="InterPro" id="IPR037069">
    <property type="entry name" value="AcylCoA_DH/ox_N_sf"/>
</dbReference>
<dbReference type="Gene3D" id="1.10.540.10">
    <property type="entry name" value="Acyl-CoA dehydrogenase/oxidase, N-terminal domain"/>
    <property type="match status" value="1"/>
</dbReference>
<evidence type="ECO:0000256" key="1">
    <source>
        <dbReference type="ARBA" id="ARBA00023002"/>
    </source>
</evidence>
<dbReference type="GO" id="GO:0005737">
    <property type="term" value="C:cytoplasm"/>
    <property type="evidence" value="ECO:0007669"/>
    <property type="project" value="TreeGrafter"/>
</dbReference>
<dbReference type="OrthoDB" id="7316074at2"/>
<evidence type="ECO:0000313" key="4">
    <source>
        <dbReference type="Proteomes" id="UP000006589"/>
    </source>
</evidence>
<dbReference type="PANTHER" id="PTHR48083:SF5">
    <property type="entry name" value="NRGC PROTEIN"/>
    <property type="match status" value="1"/>
</dbReference>
<dbReference type="AlphaFoldDB" id="B1M820"/>
<dbReference type="GeneID" id="6140848"/>
<dbReference type="GO" id="GO:0033539">
    <property type="term" value="P:fatty acid beta-oxidation using acyl-CoA dehydrogenase"/>
    <property type="evidence" value="ECO:0007669"/>
    <property type="project" value="TreeGrafter"/>
</dbReference>
<dbReference type="SUPFAM" id="SSF47203">
    <property type="entry name" value="Acyl-CoA dehydrogenase C-terminal domain-like"/>
    <property type="match status" value="1"/>
</dbReference>
<dbReference type="STRING" id="426355.Mrad2831_4780"/>
<dbReference type="Gene3D" id="2.40.110.10">
    <property type="entry name" value="Butyryl-CoA Dehydrogenase, subunit A, domain 2"/>
    <property type="match status" value="1"/>
</dbReference>
<dbReference type="InterPro" id="IPR050741">
    <property type="entry name" value="Acyl-CoA_dehydrogenase"/>
</dbReference>
<dbReference type="SUPFAM" id="SSF56645">
    <property type="entry name" value="Acyl-CoA dehydrogenase NM domain-like"/>
    <property type="match status" value="1"/>
</dbReference>
<dbReference type="InterPro" id="IPR046373">
    <property type="entry name" value="Acyl-CoA_Oxase/DH_mid-dom_sf"/>
</dbReference>
<dbReference type="InterPro" id="IPR009100">
    <property type="entry name" value="AcylCoA_DH/oxidase_NM_dom_sf"/>
</dbReference>
<dbReference type="Pfam" id="PF08028">
    <property type="entry name" value="Acyl-CoA_dh_2"/>
    <property type="match status" value="1"/>
</dbReference>
<gene>
    <name evidence="3" type="ordered locus">Mrad2831_4780</name>
</gene>
<dbReference type="PANTHER" id="PTHR48083">
    <property type="entry name" value="MEDIUM-CHAIN SPECIFIC ACYL-COA DEHYDROGENASE, MITOCHONDRIAL-RELATED"/>
    <property type="match status" value="1"/>
</dbReference>
<dbReference type="InterPro" id="IPR013107">
    <property type="entry name" value="Acyl-CoA_DH_C"/>
</dbReference>
<dbReference type="KEGG" id="mrd:Mrad2831_4780"/>
<dbReference type="PIRSF" id="PIRSF016578">
    <property type="entry name" value="HsaA"/>
    <property type="match status" value="1"/>
</dbReference>
<protein>
    <submittedName>
        <fullName evidence="3">Acyl-CoA dehydrogenase type 2 domain protein</fullName>
    </submittedName>
</protein>
<dbReference type="GO" id="GO:0050660">
    <property type="term" value="F:flavin adenine dinucleotide binding"/>
    <property type="evidence" value="ECO:0007669"/>
    <property type="project" value="InterPro"/>
</dbReference>
<sequence>MNVVASSPAPAARAGDPDAALLATVETLRPLIAEHRSALAVGPDLPEPVAEALIDAGLTQLWLPRGLGGPETHPLRVLAAIEALAELDGSVAWCAAISSGGASRFADLIDRDAMRALMPAGKKFAGSGSGQPTGTAVRDGAGWRINGRWSWASFCRFSSVSALMCLEIEGGQPKLDAHGRPSVRGVFMASRDVEVVGNWNAGGLRSSGSHDVVCTDIWVPDARTVDGARIMMPHDREPLYMLPMASAAAIAAAGVPLGLARASIDALIDLAQTKTPHGGKVPLRLREDVQVAVARAETSLGAARAFARDTVSGLWSEAENGRPVTPAWQAKIRQACWYAGHVGKQVVTSMYEAAGSSAVLEALPFARQLRDVYATCQHMQYQDRMLVPPGRILLSLEADAPFI</sequence>
<dbReference type="Gene3D" id="1.20.140.10">
    <property type="entry name" value="Butyryl-CoA Dehydrogenase, subunit A, domain 3"/>
    <property type="match status" value="1"/>
</dbReference>
<feature type="domain" description="Acyl-CoA dehydrogenase C-terminal" evidence="2">
    <location>
        <begin position="252"/>
        <end position="381"/>
    </location>
</feature>
<proteinExistence type="predicted"/>
<evidence type="ECO:0000259" key="2">
    <source>
        <dbReference type="Pfam" id="PF08028"/>
    </source>
</evidence>
<keyword evidence="1" id="KW-0560">Oxidoreductase</keyword>
<dbReference type="RefSeq" id="WP_012321692.1">
    <property type="nucleotide sequence ID" value="NC_010505.1"/>
</dbReference>
<dbReference type="Proteomes" id="UP000006589">
    <property type="component" value="Chromosome"/>
</dbReference>
<dbReference type="EMBL" id="CP001001">
    <property type="protein sequence ID" value="ACB26741.1"/>
    <property type="molecule type" value="Genomic_DNA"/>
</dbReference>
<organism evidence="3 4">
    <name type="scientific">Methylobacterium radiotolerans (strain ATCC 27329 / DSM 1819 / JCM 2831 / NBRC 15690 / NCIMB 10815 / 0-1)</name>
    <dbReference type="NCBI Taxonomy" id="426355"/>
    <lineage>
        <taxon>Bacteria</taxon>
        <taxon>Pseudomonadati</taxon>
        <taxon>Pseudomonadota</taxon>
        <taxon>Alphaproteobacteria</taxon>
        <taxon>Hyphomicrobiales</taxon>
        <taxon>Methylobacteriaceae</taxon>
        <taxon>Methylobacterium</taxon>
    </lineage>
</organism>
<dbReference type="eggNOG" id="COG1960">
    <property type="taxonomic scope" value="Bacteria"/>
</dbReference>
<dbReference type="HOGENOM" id="CLU_018204_2_1_5"/>
<accession>B1M820</accession>
<name>B1M820_METRJ</name>
<evidence type="ECO:0000313" key="3">
    <source>
        <dbReference type="EMBL" id="ACB26741.1"/>
    </source>
</evidence>
<reference evidence="3 4" key="1">
    <citation type="submission" date="2008-03" db="EMBL/GenBank/DDBJ databases">
        <title>Complete sequence of chromosome of Methylobacterium radiotolerans JCM 2831.</title>
        <authorList>
            <consortium name="US DOE Joint Genome Institute"/>
            <person name="Copeland A."/>
            <person name="Lucas S."/>
            <person name="Lapidus A."/>
            <person name="Glavina del Rio T."/>
            <person name="Dalin E."/>
            <person name="Tice H."/>
            <person name="Bruce D."/>
            <person name="Goodwin L."/>
            <person name="Pitluck S."/>
            <person name="Kiss H."/>
            <person name="Brettin T."/>
            <person name="Detter J.C."/>
            <person name="Han C."/>
            <person name="Kuske C.R."/>
            <person name="Schmutz J."/>
            <person name="Larimer F."/>
            <person name="Land M."/>
            <person name="Hauser L."/>
            <person name="Kyrpides N."/>
            <person name="Mikhailova N."/>
            <person name="Marx C.J."/>
            <person name="Richardson P."/>
        </authorList>
    </citation>
    <scope>NUCLEOTIDE SEQUENCE [LARGE SCALE GENOMIC DNA]</scope>
    <source>
        <strain evidence="4">ATCC 27329 / DSM 1819 / JCM 2831 / NBRC 15690 / NCIMB 10815 / 0-1</strain>
    </source>
</reference>
<dbReference type="InterPro" id="IPR036250">
    <property type="entry name" value="AcylCo_DH-like_C"/>
</dbReference>
<dbReference type="GO" id="GO:0003995">
    <property type="term" value="F:acyl-CoA dehydrogenase activity"/>
    <property type="evidence" value="ECO:0007669"/>
    <property type="project" value="TreeGrafter"/>
</dbReference>